<dbReference type="SUPFAM" id="SSF52540">
    <property type="entry name" value="P-loop containing nucleoside triphosphate hydrolases"/>
    <property type="match status" value="1"/>
</dbReference>
<accession>A0ABV6TZL4</accession>
<dbReference type="Proteomes" id="UP001589870">
    <property type="component" value="Unassembled WGS sequence"/>
</dbReference>
<evidence type="ECO:0000259" key="1">
    <source>
        <dbReference type="Pfam" id="PF19993"/>
    </source>
</evidence>
<reference evidence="2 3" key="1">
    <citation type="submission" date="2024-09" db="EMBL/GenBank/DDBJ databases">
        <authorList>
            <person name="Sun Q."/>
            <person name="Mori K."/>
        </authorList>
    </citation>
    <scope>NUCLEOTIDE SEQUENCE [LARGE SCALE GENOMIC DNA]</scope>
    <source>
        <strain evidence="2 3">TBRC 1851</strain>
    </source>
</reference>
<dbReference type="InterPro" id="IPR027417">
    <property type="entry name" value="P-loop_NTPase"/>
</dbReference>
<evidence type="ECO:0000313" key="3">
    <source>
        <dbReference type="Proteomes" id="UP001589870"/>
    </source>
</evidence>
<proteinExistence type="predicted"/>
<sequence length="310" mass="33873">MERCGRQNCFAPDTGCGVGHVDLSNCSDWIAQPATDSAEAEPGDHALLPWSGSALGLADLAFVAGCARPVIVGIVGLENAGKTTLLGAWYLLLGNGTARFKDRRFAGSFSLDGWEAVARSLRWSPGQLPGFPPHTTSRSGRAPGLLHLSFWDAVGERSRDYLLTDAPGEWFQRWAMNRDTPEAEGARWVAEHADVLLLIADREALAGERRGAGRGALQRLCHRLAAERRARPIALVWTKSDVEIAPEIEDSVRRSVLELMPDAVEFSVSVVEAGSTWTDLLDWALKARRPRVELPPRTVINDDPLFLYGV</sequence>
<dbReference type="Pfam" id="PF19993">
    <property type="entry name" value="DO-GTPase2"/>
    <property type="match status" value="1"/>
</dbReference>
<gene>
    <name evidence="2" type="ORF">ACFHYQ_04935</name>
</gene>
<keyword evidence="3" id="KW-1185">Reference proteome</keyword>
<dbReference type="InterPro" id="IPR045528">
    <property type="entry name" value="DO-GTPase2"/>
</dbReference>
<protein>
    <recommendedName>
        <fullName evidence="1">Double-GTPase 2 domain-containing protein</fullName>
    </recommendedName>
</protein>
<feature type="domain" description="Double-GTPase 2" evidence="1">
    <location>
        <begin position="71"/>
        <end position="275"/>
    </location>
</feature>
<dbReference type="EMBL" id="JBHMQT010000006">
    <property type="protein sequence ID" value="MFC0861639.1"/>
    <property type="molecule type" value="Genomic_DNA"/>
</dbReference>
<organism evidence="2 3">
    <name type="scientific">Sphaerimonospora cavernae</name>
    <dbReference type="NCBI Taxonomy" id="1740611"/>
    <lineage>
        <taxon>Bacteria</taxon>
        <taxon>Bacillati</taxon>
        <taxon>Actinomycetota</taxon>
        <taxon>Actinomycetes</taxon>
        <taxon>Streptosporangiales</taxon>
        <taxon>Streptosporangiaceae</taxon>
        <taxon>Sphaerimonospora</taxon>
    </lineage>
</organism>
<comment type="caution">
    <text evidence="2">The sequence shown here is derived from an EMBL/GenBank/DDBJ whole genome shotgun (WGS) entry which is preliminary data.</text>
</comment>
<name>A0ABV6TZL4_9ACTN</name>
<evidence type="ECO:0000313" key="2">
    <source>
        <dbReference type="EMBL" id="MFC0861639.1"/>
    </source>
</evidence>
<dbReference type="Gene3D" id="3.40.50.300">
    <property type="entry name" value="P-loop containing nucleotide triphosphate hydrolases"/>
    <property type="match status" value="1"/>
</dbReference>